<dbReference type="AlphaFoldDB" id="A0A554JA64"/>
<sequence>MSTQNKDQDPHRVITRHSWTIIIYAVAWLVVYFWVAPELELPRTFALCLSTVISGVPALIGHLALWVYLELISLRDQDSP</sequence>
<keyword evidence="1" id="KW-1133">Transmembrane helix</keyword>
<dbReference type="EMBL" id="VMFD01000058">
    <property type="protein sequence ID" value="TSC65214.1"/>
    <property type="molecule type" value="Genomic_DNA"/>
</dbReference>
<gene>
    <name evidence="2" type="ORF">CEO22_567</name>
</gene>
<comment type="caution">
    <text evidence="2">The sequence shown here is derived from an EMBL/GenBank/DDBJ whole genome shotgun (WGS) entry which is preliminary data.</text>
</comment>
<reference evidence="2 3" key="1">
    <citation type="submission" date="2017-08" db="EMBL/GenBank/DDBJ databases">
        <title>Mechanisms for carbon and nitrogen cycling indicate functional differentiation within the Candidate Phyla Radiation.</title>
        <authorList>
            <person name="Danczak R.E."/>
            <person name="Johnston M.D."/>
            <person name="Kenah C."/>
            <person name="Slattery M."/>
            <person name="Wrighton K.C."/>
            <person name="Wilkins M.J."/>
        </authorList>
    </citation>
    <scope>NUCLEOTIDE SEQUENCE [LARGE SCALE GENOMIC DNA]</scope>
    <source>
        <strain evidence="2">Gr01-1014_85</strain>
    </source>
</reference>
<organism evidence="2 3">
    <name type="scientific">Candidatus Berkelbacteria bacterium Gr01-1014_85</name>
    <dbReference type="NCBI Taxonomy" id="2017150"/>
    <lineage>
        <taxon>Bacteria</taxon>
        <taxon>Candidatus Berkelbacteria</taxon>
    </lineage>
</organism>
<evidence type="ECO:0000313" key="3">
    <source>
        <dbReference type="Proteomes" id="UP000316253"/>
    </source>
</evidence>
<evidence type="ECO:0000313" key="2">
    <source>
        <dbReference type="EMBL" id="TSC65214.1"/>
    </source>
</evidence>
<dbReference type="Proteomes" id="UP000316253">
    <property type="component" value="Unassembled WGS sequence"/>
</dbReference>
<keyword evidence="1" id="KW-0812">Transmembrane</keyword>
<name>A0A554JA64_9BACT</name>
<feature type="transmembrane region" description="Helical" evidence="1">
    <location>
        <begin position="43"/>
        <end position="69"/>
    </location>
</feature>
<proteinExistence type="predicted"/>
<protein>
    <submittedName>
        <fullName evidence="2">Uncharacterized protein</fullName>
    </submittedName>
</protein>
<feature type="transmembrane region" description="Helical" evidence="1">
    <location>
        <begin position="21"/>
        <end position="37"/>
    </location>
</feature>
<keyword evidence="1" id="KW-0472">Membrane</keyword>
<accession>A0A554JA64</accession>
<evidence type="ECO:0000256" key="1">
    <source>
        <dbReference type="SAM" id="Phobius"/>
    </source>
</evidence>